<gene>
    <name evidence="1" type="ORF">J5N97_001676</name>
</gene>
<dbReference type="Proteomes" id="UP001085076">
    <property type="component" value="Unassembled WGS sequence"/>
</dbReference>
<evidence type="ECO:0000313" key="2">
    <source>
        <dbReference type="Proteomes" id="UP001085076"/>
    </source>
</evidence>
<dbReference type="PANTHER" id="PTHR47523">
    <property type="entry name" value="F21O3.11 PROTEIN"/>
    <property type="match status" value="1"/>
</dbReference>
<name>A0A9D5BTX5_9LILI</name>
<reference evidence="1 2" key="1">
    <citation type="journal article" date="2022" name="Hortic Res">
        <title>The genome of Dioscorea zingiberensis sheds light on the biosynthesis, origin and evolution of the medicinally important diosgenin saponins.</title>
        <authorList>
            <person name="Li Y."/>
            <person name="Tan C."/>
            <person name="Li Z."/>
            <person name="Guo J."/>
            <person name="Li S."/>
            <person name="Chen X."/>
            <person name="Wang C."/>
            <person name="Dai X."/>
            <person name="Yang H."/>
            <person name="Song W."/>
            <person name="Hou L."/>
            <person name="Xu J."/>
            <person name="Tong Z."/>
            <person name="Xu A."/>
            <person name="Yuan X."/>
            <person name="Wang W."/>
            <person name="Yang Q."/>
            <person name="Chen L."/>
            <person name="Sun Z."/>
            <person name="Wang K."/>
            <person name="Pan B."/>
            <person name="Chen J."/>
            <person name="Bao Y."/>
            <person name="Liu F."/>
            <person name="Qi X."/>
            <person name="Gang D.R."/>
            <person name="Wen J."/>
            <person name="Li J."/>
        </authorList>
    </citation>
    <scope>NUCLEOTIDE SEQUENCE [LARGE SCALE GENOMIC DNA]</scope>
    <source>
        <strain evidence="1">Dzin_1.0</strain>
    </source>
</reference>
<dbReference type="EMBL" id="JAGGNH010000079">
    <property type="protein sequence ID" value="KAJ0960470.1"/>
    <property type="molecule type" value="Genomic_DNA"/>
</dbReference>
<sequence>MAAAGVVFTEIPKSAEGGDDLLLSRYRMLDFSTVDGFMDGVGGVVDLGNIVEPPVIQTSTSIAPLGWTGIPGNNHAEPLKVDIIGHGLHLCTLVQAQVNGNWYVCI</sequence>
<organism evidence="1 2">
    <name type="scientific">Dioscorea zingiberensis</name>
    <dbReference type="NCBI Taxonomy" id="325984"/>
    <lineage>
        <taxon>Eukaryota</taxon>
        <taxon>Viridiplantae</taxon>
        <taxon>Streptophyta</taxon>
        <taxon>Embryophyta</taxon>
        <taxon>Tracheophyta</taxon>
        <taxon>Spermatophyta</taxon>
        <taxon>Magnoliopsida</taxon>
        <taxon>Liliopsida</taxon>
        <taxon>Dioscoreales</taxon>
        <taxon>Dioscoreaceae</taxon>
        <taxon>Dioscorea</taxon>
    </lineage>
</organism>
<comment type="caution">
    <text evidence="1">The sequence shown here is derived from an EMBL/GenBank/DDBJ whole genome shotgun (WGS) entry which is preliminary data.</text>
</comment>
<dbReference type="AlphaFoldDB" id="A0A9D5BTX5"/>
<keyword evidence="2" id="KW-1185">Reference proteome</keyword>
<dbReference type="PANTHER" id="PTHR47523:SF1">
    <property type="entry name" value="F21O3.11 PROTEIN"/>
    <property type="match status" value="1"/>
</dbReference>
<dbReference type="OrthoDB" id="10544547at2759"/>
<accession>A0A9D5BTX5</accession>
<evidence type="ECO:0000313" key="1">
    <source>
        <dbReference type="EMBL" id="KAJ0960470.1"/>
    </source>
</evidence>
<protein>
    <submittedName>
        <fullName evidence="1">Uncharacterized protein</fullName>
    </submittedName>
</protein>
<proteinExistence type="predicted"/>